<evidence type="ECO:0000313" key="3">
    <source>
        <dbReference type="EMBL" id="NFN34064.1"/>
    </source>
</evidence>
<dbReference type="PANTHER" id="PTHR13748">
    <property type="entry name" value="COBW-RELATED"/>
    <property type="match status" value="1"/>
</dbReference>
<organism evidence="2 5">
    <name type="scientific">Clostridium botulinum</name>
    <dbReference type="NCBI Taxonomy" id="1491"/>
    <lineage>
        <taxon>Bacteria</taxon>
        <taxon>Bacillati</taxon>
        <taxon>Bacillota</taxon>
        <taxon>Clostridia</taxon>
        <taxon>Eubacteriales</taxon>
        <taxon>Clostridiaceae</taxon>
        <taxon>Clostridium</taxon>
    </lineage>
</organism>
<feature type="domain" description="CobW/HypB/UreG nucleotide-binding" evidence="1">
    <location>
        <begin position="5"/>
        <end position="174"/>
    </location>
</feature>
<comment type="caution">
    <text evidence="2">The sequence shown here is derived from an EMBL/GenBank/DDBJ whole genome shotgun (WGS) entry which is preliminary data.</text>
</comment>
<dbReference type="InterPro" id="IPR051316">
    <property type="entry name" value="Zinc-reg_GTPase_activator"/>
</dbReference>
<dbReference type="GO" id="GO:0005737">
    <property type="term" value="C:cytoplasm"/>
    <property type="evidence" value="ECO:0007669"/>
    <property type="project" value="TreeGrafter"/>
</dbReference>
<dbReference type="Proteomes" id="UP000476820">
    <property type="component" value="Unassembled WGS sequence"/>
</dbReference>
<evidence type="ECO:0000259" key="1">
    <source>
        <dbReference type="Pfam" id="PF02492"/>
    </source>
</evidence>
<dbReference type="Proteomes" id="UP000473681">
    <property type="component" value="Unassembled WGS sequence"/>
</dbReference>
<protein>
    <submittedName>
        <fullName evidence="2">Cobalamin biosynthesis protein</fullName>
    </submittedName>
</protein>
<evidence type="ECO:0000313" key="4">
    <source>
        <dbReference type="Proteomes" id="UP000473681"/>
    </source>
</evidence>
<evidence type="ECO:0000313" key="2">
    <source>
        <dbReference type="EMBL" id="NFF88397.1"/>
    </source>
</evidence>
<proteinExistence type="predicted"/>
<gene>
    <name evidence="2" type="ORF">FC774_11020</name>
    <name evidence="3" type="ORF">FDB51_02770</name>
</gene>
<dbReference type="AlphaFoldDB" id="A0A0M1LVQ5"/>
<evidence type="ECO:0000313" key="5">
    <source>
        <dbReference type="Proteomes" id="UP000476820"/>
    </source>
</evidence>
<dbReference type="EMBL" id="SWOV01000029">
    <property type="protein sequence ID" value="NFF88397.1"/>
    <property type="molecule type" value="Genomic_DNA"/>
</dbReference>
<dbReference type="RefSeq" id="WP_053342299.1">
    <property type="nucleotide sequence ID" value="NZ_LFPG01000021.1"/>
</dbReference>
<dbReference type="InterPro" id="IPR027417">
    <property type="entry name" value="P-loop_NTPase"/>
</dbReference>
<dbReference type="EMBL" id="SWVK01000003">
    <property type="protein sequence ID" value="NFN34064.1"/>
    <property type="molecule type" value="Genomic_DNA"/>
</dbReference>
<dbReference type="Gene3D" id="3.40.50.300">
    <property type="entry name" value="P-loop containing nucleotide triphosphate hydrolases"/>
    <property type="match status" value="1"/>
</dbReference>
<accession>A0A0M1LVQ5</accession>
<dbReference type="OrthoDB" id="9808822at2"/>
<dbReference type="InterPro" id="IPR003495">
    <property type="entry name" value="CobW/HypB/UreG_nucleotide-bd"/>
</dbReference>
<name>A0A0M1LVQ5_CLOBO</name>
<reference evidence="4 5" key="1">
    <citation type="submission" date="2019-04" db="EMBL/GenBank/DDBJ databases">
        <title>Genome sequencing of Clostridium botulinum Groups I-IV and Clostridium butyricum.</title>
        <authorList>
            <person name="Brunt J."/>
            <person name="Van Vliet A.H.M."/>
            <person name="Stringer S.C."/>
            <person name="Carter A.T."/>
            <person name="Peck M.W."/>
        </authorList>
    </citation>
    <scope>NUCLEOTIDE SEQUENCE [LARGE SCALE GENOMIC DNA]</scope>
    <source>
        <strain evidence="2 5">1605</strain>
        <strain evidence="3 4">CB-K-33E</strain>
    </source>
</reference>
<dbReference type="Pfam" id="PF02492">
    <property type="entry name" value="cobW"/>
    <property type="match status" value="1"/>
</dbReference>
<dbReference type="PANTHER" id="PTHR13748:SF62">
    <property type="entry name" value="COBW DOMAIN-CONTAINING PROTEIN"/>
    <property type="match status" value="1"/>
</dbReference>
<dbReference type="SUPFAM" id="SSF52540">
    <property type="entry name" value="P-loop containing nucleoside triphosphate hydrolases"/>
    <property type="match status" value="1"/>
</dbReference>
<sequence length="218" mass="25267">MKIQVEIVTGFLGAGKTSFINSLIKESYVKGEKIIVIQLENGEEKISDEISNYGLVTIYKQSDLKKLNEDMIALISDYSPNRIIIEFNGTYNLEDLFKIIDKKIYKNNMSLDRIYFIGDTRSLKSYVQNMGNFLVPFIELSNLIILNNTEKCNKENIESTKNMLNNINPSAYILEAENRESFNLLLRESEILENTFFKKIKVKINNSSKHLRRKESEK</sequence>